<feature type="domain" description="HTH cro/C1-type" evidence="1">
    <location>
        <begin position="49"/>
        <end position="92"/>
    </location>
</feature>
<dbReference type="OrthoDB" id="9798416at2"/>
<gene>
    <name evidence="2" type="ORF">NCTC13350_02517</name>
</gene>
<protein>
    <submittedName>
        <fullName evidence="2">Predicted transcriptional regulator</fullName>
    </submittedName>
</protein>
<evidence type="ECO:0000313" key="3">
    <source>
        <dbReference type="Proteomes" id="UP000255000"/>
    </source>
</evidence>
<evidence type="ECO:0000259" key="1">
    <source>
        <dbReference type="PROSITE" id="PS50943"/>
    </source>
</evidence>
<dbReference type="CDD" id="cd00093">
    <property type="entry name" value="HTH_XRE"/>
    <property type="match status" value="1"/>
</dbReference>
<dbReference type="NCBIfam" id="TIGR02684">
    <property type="entry name" value="dnstrm_HI1420"/>
    <property type="match status" value="1"/>
</dbReference>
<dbReference type="Gene3D" id="1.10.260.40">
    <property type="entry name" value="lambda repressor-like DNA-binding domains"/>
    <property type="match status" value="1"/>
</dbReference>
<dbReference type="EMBL" id="UGSK01000001">
    <property type="protein sequence ID" value="SUB01575.1"/>
    <property type="molecule type" value="Genomic_DNA"/>
</dbReference>
<dbReference type="InterPro" id="IPR001387">
    <property type="entry name" value="Cro/C1-type_HTH"/>
</dbReference>
<dbReference type="AlphaFoldDB" id="A0A378ZWH8"/>
<dbReference type="PROSITE" id="PS50943">
    <property type="entry name" value="HTH_CROC1"/>
    <property type="match status" value="1"/>
</dbReference>
<name>A0A378ZWH8_9HYPH</name>
<dbReference type="PANTHER" id="PTHR40275">
    <property type="entry name" value="SSL7038 PROTEIN"/>
    <property type="match status" value="1"/>
</dbReference>
<sequence length="100" mass="10817">MTVQLSPFDSAEYLDSEEAVEEYMLAAFETEDPAFIARCLGTVARARNMSQLSRETGMSRAALYKALSGEGNPEFATIMKVLHALGIRLAPKVSAPVSSC</sequence>
<dbReference type="SUPFAM" id="SSF47413">
    <property type="entry name" value="lambda repressor-like DNA-binding domains"/>
    <property type="match status" value="1"/>
</dbReference>
<dbReference type="InterPro" id="IPR014057">
    <property type="entry name" value="HI1420"/>
</dbReference>
<dbReference type="GO" id="GO:0003677">
    <property type="term" value="F:DNA binding"/>
    <property type="evidence" value="ECO:0007669"/>
    <property type="project" value="InterPro"/>
</dbReference>
<proteinExistence type="predicted"/>
<accession>A0A378ZWH8</accession>
<dbReference type="PANTHER" id="PTHR40275:SF1">
    <property type="entry name" value="SSL7038 PROTEIN"/>
    <property type="match status" value="1"/>
</dbReference>
<reference evidence="2 3" key="1">
    <citation type="submission" date="2018-06" db="EMBL/GenBank/DDBJ databases">
        <authorList>
            <consortium name="Pathogen Informatics"/>
            <person name="Doyle S."/>
        </authorList>
    </citation>
    <scope>NUCLEOTIDE SEQUENCE [LARGE SCALE GENOMIC DNA]</scope>
    <source>
        <strain evidence="2 3">NCTC13350</strain>
    </source>
</reference>
<dbReference type="Proteomes" id="UP000255000">
    <property type="component" value="Unassembled WGS sequence"/>
</dbReference>
<evidence type="ECO:0000313" key="2">
    <source>
        <dbReference type="EMBL" id="SUB01575.1"/>
    </source>
</evidence>
<organism evidence="2 3">
    <name type="scientific">Pannonibacter phragmitetus</name>
    <dbReference type="NCBI Taxonomy" id="121719"/>
    <lineage>
        <taxon>Bacteria</taxon>
        <taxon>Pseudomonadati</taxon>
        <taxon>Pseudomonadota</taxon>
        <taxon>Alphaproteobacteria</taxon>
        <taxon>Hyphomicrobiales</taxon>
        <taxon>Stappiaceae</taxon>
        <taxon>Pannonibacter</taxon>
    </lineage>
</organism>
<dbReference type="Pfam" id="PF21716">
    <property type="entry name" value="dnstrm_HI1420"/>
    <property type="match status" value="1"/>
</dbReference>
<dbReference type="InterPro" id="IPR010982">
    <property type="entry name" value="Lambda_DNA-bd_dom_sf"/>
</dbReference>